<accession>A0A9N9PT14</accession>
<sequence length="244" mass="28753">MRTDANEPVIVYDPATKEFTGKGYKDIEDLYHYKRLDLPLNKRKMNIYRDKSTFSLQSTTGGFEARLDLNTMTGRYQNEAKYLSQKAKPANTLYILLKMSTDAKEDVILWGAGGDRNPRICKYECIVQDKPFEFQRLVLPTTSGKRDKVDIYYHESTYSLQGNSETSVGSLDLSRMGGYYRYLFVHKETAPQSRRERDMDRHAWEERIAEYRRRSKRDNEDQIRRRQRVETERKADRKSGCIIL</sequence>
<protein>
    <submittedName>
        <fullName evidence="2">Uncharacterized protein</fullName>
    </submittedName>
</protein>
<dbReference type="EMBL" id="CAJVRL010000055">
    <property type="protein sequence ID" value="CAG8954023.1"/>
    <property type="molecule type" value="Genomic_DNA"/>
</dbReference>
<dbReference type="Proteomes" id="UP000696280">
    <property type="component" value="Unassembled WGS sequence"/>
</dbReference>
<comment type="caution">
    <text evidence="2">The sequence shown here is derived from an EMBL/GenBank/DDBJ whole genome shotgun (WGS) entry which is preliminary data.</text>
</comment>
<reference evidence="2" key="1">
    <citation type="submission" date="2021-07" db="EMBL/GenBank/DDBJ databases">
        <authorList>
            <person name="Durling M."/>
        </authorList>
    </citation>
    <scope>NUCLEOTIDE SEQUENCE</scope>
</reference>
<proteinExistence type="predicted"/>
<evidence type="ECO:0000313" key="2">
    <source>
        <dbReference type="EMBL" id="CAG8954023.1"/>
    </source>
</evidence>
<evidence type="ECO:0000313" key="3">
    <source>
        <dbReference type="Proteomes" id="UP000696280"/>
    </source>
</evidence>
<dbReference type="OrthoDB" id="10413856at2759"/>
<evidence type="ECO:0000256" key="1">
    <source>
        <dbReference type="SAM" id="MobiDB-lite"/>
    </source>
</evidence>
<dbReference type="AlphaFoldDB" id="A0A9N9PT14"/>
<organism evidence="2 3">
    <name type="scientific">Hymenoscyphus fraxineus</name>
    <dbReference type="NCBI Taxonomy" id="746836"/>
    <lineage>
        <taxon>Eukaryota</taxon>
        <taxon>Fungi</taxon>
        <taxon>Dikarya</taxon>
        <taxon>Ascomycota</taxon>
        <taxon>Pezizomycotina</taxon>
        <taxon>Leotiomycetes</taxon>
        <taxon>Helotiales</taxon>
        <taxon>Helotiaceae</taxon>
        <taxon>Hymenoscyphus</taxon>
    </lineage>
</organism>
<feature type="region of interest" description="Disordered" evidence="1">
    <location>
        <begin position="215"/>
        <end position="244"/>
    </location>
</feature>
<name>A0A9N9PT14_9HELO</name>
<gene>
    <name evidence="2" type="ORF">HYFRA_00009123</name>
</gene>
<keyword evidence="3" id="KW-1185">Reference proteome</keyword>